<accession>A0A5A8CLS1</accession>
<evidence type="ECO:0000313" key="5">
    <source>
        <dbReference type="Proteomes" id="UP000322899"/>
    </source>
</evidence>
<evidence type="ECO:0000313" key="4">
    <source>
        <dbReference type="EMBL" id="KAA0170500.1"/>
    </source>
</evidence>
<evidence type="ECO:0000313" key="3">
    <source>
        <dbReference type="EMBL" id="KAA0152791.1"/>
    </source>
</evidence>
<proteinExistence type="predicted"/>
<feature type="region of interest" description="Disordered" evidence="2">
    <location>
        <begin position="1"/>
        <end position="21"/>
    </location>
</feature>
<comment type="caution">
    <text evidence="3">The sequence shown here is derived from an EMBL/GenBank/DDBJ whole genome shotgun (WGS) entry which is preliminary data.</text>
</comment>
<evidence type="ECO:0000256" key="1">
    <source>
        <dbReference type="ARBA" id="ARBA00022741"/>
    </source>
</evidence>
<feature type="compositionally biased region" description="Low complexity" evidence="2">
    <location>
        <begin position="1"/>
        <end position="19"/>
    </location>
</feature>
<evidence type="ECO:0000313" key="6">
    <source>
        <dbReference type="Proteomes" id="UP000323011"/>
    </source>
</evidence>
<gene>
    <name evidence="4" type="ORF">FNF27_06562</name>
    <name evidence="3" type="ORF">FNF29_03678</name>
</gene>
<name>A0A5A8CLS1_CAFRO</name>
<dbReference type="OrthoDB" id="265044at2759"/>
<reference evidence="5 6" key="1">
    <citation type="submission" date="2019-07" db="EMBL/GenBank/DDBJ databases">
        <title>Genomes of Cafeteria roenbergensis.</title>
        <authorList>
            <person name="Fischer M.G."/>
            <person name="Hackl T."/>
            <person name="Roman M."/>
        </authorList>
    </citation>
    <scope>NUCLEOTIDE SEQUENCE [LARGE SCALE GENOMIC DNA]</scope>
    <source>
        <strain evidence="3 6">BVI</strain>
        <strain evidence="4 5">E4-10P</strain>
    </source>
</reference>
<dbReference type="GO" id="GO:0005525">
    <property type="term" value="F:GTP binding"/>
    <property type="evidence" value="ECO:0007669"/>
    <property type="project" value="InterPro"/>
</dbReference>
<dbReference type="AlphaFoldDB" id="A0A5A8CLS1"/>
<dbReference type="SMART" id="SM00175">
    <property type="entry name" value="RAB"/>
    <property type="match status" value="1"/>
</dbReference>
<dbReference type="SMART" id="SM00173">
    <property type="entry name" value="RAS"/>
    <property type="match status" value="1"/>
</dbReference>
<keyword evidence="1" id="KW-0547">Nucleotide-binding</keyword>
<organism evidence="3 6">
    <name type="scientific">Cafeteria roenbergensis</name>
    <name type="common">Marine flagellate</name>
    <dbReference type="NCBI Taxonomy" id="33653"/>
    <lineage>
        <taxon>Eukaryota</taxon>
        <taxon>Sar</taxon>
        <taxon>Stramenopiles</taxon>
        <taxon>Bigyra</taxon>
        <taxon>Opalozoa</taxon>
        <taxon>Bicosoecida</taxon>
        <taxon>Cafeteriaceae</taxon>
        <taxon>Cafeteria</taxon>
    </lineage>
</organism>
<dbReference type="PANTHER" id="PTHR47978">
    <property type="match status" value="1"/>
</dbReference>
<dbReference type="Proteomes" id="UP000323011">
    <property type="component" value="Unassembled WGS sequence"/>
</dbReference>
<dbReference type="Proteomes" id="UP000322899">
    <property type="component" value="Unassembled WGS sequence"/>
</dbReference>
<evidence type="ECO:0000256" key="2">
    <source>
        <dbReference type="SAM" id="MobiDB-lite"/>
    </source>
</evidence>
<dbReference type="Pfam" id="PF00071">
    <property type="entry name" value="Ras"/>
    <property type="match status" value="1"/>
</dbReference>
<dbReference type="PROSITE" id="PS51419">
    <property type="entry name" value="RAB"/>
    <property type="match status" value="1"/>
</dbReference>
<dbReference type="InterPro" id="IPR027417">
    <property type="entry name" value="P-loop_NTPase"/>
</dbReference>
<dbReference type="EMBL" id="VLTN01000019">
    <property type="protein sequence ID" value="KAA0152791.1"/>
    <property type="molecule type" value="Genomic_DNA"/>
</dbReference>
<dbReference type="Gene3D" id="3.40.50.300">
    <property type="entry name" value="P-loop containing nucleotide triphosphate hydrolases"/>
    <property type="match status" value="1"/>
</dbReference>
<keyword evidence="6" id="KW-1185">Reference proteome</keyword>
<dbReference type="EMBL" id="VLTO01000060">
    <property type="protein sequence ID" value="KAA0170500.1"/>
    <property type="molecule type" value="Genomic_DNA"/>
</dbReference>
<dbReference type="SUPFAM" id="SSF52540">
    <property type="entry name" value="P-loop containing nucleoside triphosphate hydrolases"/>
    <property type="match status" value="1"/>
</dbReference>
<dbReference type="GO" id="GO:0003924">
    <property type="term" value="F:GTPase activity"/>
    <property type="evidence" value="ECO:0007669"/>
    <property type="project" value="InterPro"/>
</dbReference>
<sequence length="244" mass="26046">MAAAAAAASGPAGSRSGDASAHDPEAVAARVIMEATASAHRPIRTLRCFLAVLGDQATGKSSWLSFLQESKFSAGYRMTSSPGLQVLTVVAEEEDAATAKERAAAGEALTRVEFHCLDTQGNEAFFPLNTGDVVWERADAVCLFYDVSVRDTFTSLSKWRRRLSEQAPAANDGFVLCNKMDLDDDMHAVDEEEARAFAEAQGLDFHACSVKDGTGVKEPLQALAARIARRFNETVEAAKAAASK</sequence>
<dbReference type="InterPro" id="IPR001806">
    <property type="entry name" value="Small_GTPase"/>
</dbReference>
<protein>
    <submittedName>
        <fullName evidence="3">Uncharacterized protein</fullName>
    </submittedName>
</protein>